<dbReference type="InterPro" id="IPR028098">
    <property type="entry name" value="Glyco_trans_4-like_N"/>
</dbReference>
<evidence type="ECO:0000256" key="2">
    <source>
        <dbReference type="ARBA" id="ARBA00022679"/>
    </source>
</evidence>
<feature type="domain" description="Glycosyltransferase subfamily 4-like N-terminal" evidence="3">
    <location>
        <begin position="25"/>
        <end position="187"/>
    </location>
</feature>
<proteinExistence type="predicted"/>
<dbReference type="Proteomes" id="UP000185612">
    <property type="component" value="Unassembled WGS sequence"/>
</dbReference>
<organism evidence="4 5">
    <name type="scientific">Buchananella hordeovulneris</name>
    <dbReference type="NCBI Taxonomy" id="52770"/>
    <lineage>
        <taxon>Bacteria</taxon>
        <taxon>Bacillati</taxon>
        <taxon>Actinomycetota</taxon>
        <taxon>Actinomycetes</taxon>
        <taxon>Actinomycetales</taxon>
        <taxon>Actinomycetaceae</taxon>
        <taxon>Buchananella</taxon>
    </lineage>
</organism>
<dbReference type="Pfam" id="PF13439">
    <property type="entry name" value="Glyco_transf_4"/>
    <property type="match status" value="1"/>
</dbReference>
<comment type="caution">
    <text evidence="4">The sequence shown here is derived from an EMBL/GenBank/DDBJ whole genome shotgun (WGS) entry which is preliminary data.</text>
</comment>
<dbReference type="InterPro" id="IPR050194">
    <property type="entry name" value="Glycosyltransferase_grp1"/>
</dbReference>
<keyword evidence="2" id="KW-0808">Transferase</keyword>
<dbReference type="GO" id="GO:0016758">
    <property type="term" value="F:hexosyltransferase activity"/>
    <property type="evidence" value="ECO:0007669"/>
    <property type="project" value="TreeGrafter"/>
</dbReference>
<dbReference type="SUPFAM" id="SSF53756">
    <property type="entry name" value="UDP-Glycosyltransferase/glycogen phosphorylase"/>
    <property type="match status" value="1"/>
</dbReference>
<accession>A0A1Q5PWK8</accession>
<name>A0A1Q5PWK8_9ACTO</name>
<dbReference type="Gene3D" id="3.40.50.2000">
    <property type="entry name" value="Glycogen Phosphorylase B"/>
    <property type="match status" value="2"/>
</dbReference>
<sequence length="396" mass="41455">MRVTLVTRIHAPEPAAASLRLAAVERALVGRGHRVVALTSRYPGAAGADSDEPGVQVRRWPTLRAADGQLRGYLPYLSFDLPLVGRVLGRRRPHVFLVEPPPTTGAVMRGLAGLVARPYVWYAADVWSDAAAGAGAPGPVVRVVRALERFAVRGASAVIAVSDDVAERVKQLGARSVHVVRNGVDTELFTAHQAGPDAALRAQAAVHHPYFVYAGTASEWQGAEIFAQAAGQVADANFQLVFLGQGSAWPTITAVAASLPPLPDGAPRVVLLGQRSAAEAAAWQAGALAALVSIRPGQGYDFAYPTKVLSALACGTPVLYAGVGPVCQDLADPLLGRAVDYDVAALAQAFRELASAAPSEAAARAARHAWVAEHRSTRRVGQAVAEILEATVRARS</sequence>
<reference evidence="5" key="1">
    <citation type="submission" date="2016-12" db="EMBL/GenBank/DDBJ databases">
        <authorList>
            <person name="Meng X."/>
        </authorList>
    </citation>
    <scope>NUCLEOTIDE SEQUENCE [LARGE SCALE GENOMIC DNA]</scope>
    <source>
        <strain evidence="5">DSM 20732</strain>
    </source>
</reference>
<keyword evidence="1" id="KW-0328">Glycosyltransferase</keyword>
<dbReference type="InParanoid" id="A0A1Q5PWK8"/>
<dbReference type="GO" id="GO:1901137">
    <property type="term" value="P:carbohydrate derivative biosynthetic process"/>
    <property type="evidence" value="ECO:0007669"/>
    <property type="project" value="UniProtKB-ARBA"/>
</dbReference>
<evidence type="ECO:0000259" key="3">
    <source>
        <dbReference type="Pfam" id="PF13439"/>
    </source>
</evidence>
<gene>
    <name evidence="4" type="ORF">BSZ40_05020</name>
</gene>
<evidence type="ECO:0000256" key="1">
    <source>
        <dbReference type="ARBA" id="ARBA00022676"/>
    </source>
</evidence>
<evidence type="ECO:0000313" key="5">
    <source>
        <dbReference type="Proteomes" id="UP000185612"/>
    </source>
</evidence>
<dbReference type="STRING" id="52770.BSZ40_05020"/>
<protein>
    <recommendedName>
        <fullName evidence="3">Glycosyltransferase subfamily 4-like N-terminal domain-containing protein</fullName>
    </recommendedName>
</protein>
<dbReference type="PANTHER" id="PTHR45947">
    <property type="entry name" value="SULFOQUINOVOSYL TRANSFERASE SQD2"/>
    <property type="match status" value="1"/>
</dbReference>
<keyword evidence="5" id="KW-1185">Reference proteome</keyword>
<dbReference type="OrthoDB" id="3657271at2"/>
<dbReference type="PANTHER" id="PTHR45947:SF3">
    <property type="entry name" value="SULFOQUINOVOSYL TRANSFERASE SQD2"/>
    <property type="match status" value="1"/>
</dbReference>
<dbReference type="RefSeq" id="WP_073823940.1">
    <property type="nucleotide sequence ID" value="NZ_MQVS01000004.1"/>
</dbReference>
<dbReference type="EMBL" id="MQVS01000004">
    <property type="protein sequence ID" value="OKL51852.1"/>
    <property type="molecule type" value="Genomic_DNA"/>
</dbReference>
<evidence type="ECO:0000313" key="4">
    <source>
        <dbReference type="EMBL" id="OKL51852.1"/>
    </source>
</evidence>
<dbReference type="Pfam" id="PF13692">
    <property type="entry name" value="Glyco_trans_1_4"/>
    <property type="match status" value="1"/>
</dbReference>
<dbReference type="AlphaFoldDB" id="A0A1Q5PWK8"/>